<gene>
    <name evidence="2" type="ORF">GGD55_001688</name>
</gene>
<dbReference type="Gene3D" id="3.40.630.30">
    <property type="match status" value="1"/>
</dbReference>
<feature type="domain" description="N-acetyltransferase" evidence="1">
    <location>
        <begin position="18"/>
        <end position="171"/>
    </location>
</feature>
<evidence type="ECO:0000313" key="3">
    <source>
        <dbReference type="Proteomes" id="UP000585507"/>
    </source>
</evidence>
<dbReference type="PROSITE" id="PS51186">
    <property type="entry name" value="GNAT"/>
    <property type="match status" value="1"/>
</dbReference>
<evidence type="ECO:0000259" key="1">
    <source>
        <dbReference type="PROSITE" id="PS51186"/>
    </source>
</evidence>
<comment type="caution">
    <text evidence="2">The sequence shown here is derived from an EMBL/GenBank/DDBJ whole genome shotgun (WGS) entry which is preliminary data.</text>
</comment>
<sequence>MNVNDTDDDLTTRTGFRFHVRHATPQDSALVAEFFKHVTPEDLRFRFLSGMKAVSHERLAEMTRIDEPHIVNFLALSPNETLLAVAMLATDEDDQRGEVALTIREDFKHQGISWEVLAHICRYAERHKIKSIESIESRENHSAIELERDMGFKALDYDDDPTLVLLRRELNTADVADAVRR</sequence>
<dbReference type="RefSeq" id="WP_018324420.1">
    <property type="nucleotide sequence ID" value="NZ_JACHBK010000003.1"/>
</dbReference>
<dbReference type="GO" id="GO:0016747">
    <property type="term" value="F:acyltransferase activity, transferring groups other than amino-acyl groups"/>
    <property type="evidence" value="ECO:0007669"/>
    <property type="project" value="InterPro"/>
</dbReference>
<dbReference type="Pfam" id="PF00583">
    <property type="entry name" value="Acetyltransf_1"/>
    <property type="match status" value="1"/>
</dbReference>
<accession>A0A7W8UBG0</accession>
<dbReference type="AlphaFoldDB" id="A0A7W8UBG0"/>
<dbReference type="SUPFAM" id="SSF55729">
    <property type="entry name" value="Acyl-CoA N-acyltransferases (Nat)"/>
    <property type="match status" value="1"/>
</dbReference>
<dbReference type="EMBL" id="JACHBK010000003">
    <property type="protein sequence ID" value="MBB5535005.1"/>
    <property type="molecule type" value="Genomic_DNA"/>
</dbReference>
<organism evidence="2 3">
    <name type="scientific">Rhizobium giardinii</name>
    <dbReference type="NCBI Taxonomy" id="56731"/>
    <lineage>
        <taxon>Bacteria</taxon>
        <taxon>Pseudomonadati</taxon>
        <taxon>Pseudomonadota</taxon>
        <taxon>Alphaproteobacteria</taxon>
        <taxon>Hyphomicrobiales</taxon>
        <taxon>Rhizobiaceae</taxon>
        <taxon>Rhizobium/Agrobacterium group</taxon>
        <taxon>Rhizobium</taxon>
    </lineage>
</organism>
<dbReference type="InterPro" id="IPR016181">
    <property type="entry name" value="Acyl_CoA_acyltransferase"/>
</dbReference>
<keyword evidence="3" id="KW-1185">Reference proteome</keyword>
<reference evidence="2 3" key="1">
    <citation type="submission" date="2020-08" db="EMBL/GenBank/DDBJ databases">
        <title>Genomic Encyclopedia of Type Strains, Phase IV (KMG-V): Genome sequencing to study the core and pangenomes of soil and plant-associated prokaryotes.</title>
        <authorList>
            <person name="Whitman W."/>
        </authorList>
    </citation>
    <scope>NUCLEOTIDE SEQUENCE [LARGE SCALE GENOMIC DNA]</scope>
    <source>
        <strain evidence="2 3">SEMIA 4084</strain>
    </source>
</reference>
<name>A0A7W8UBG0_9HYPH</name>
<protein>
    <submittedName>
        <fullName evidence="2">N-acetylglutamate synthase-like GNAT family acetyltransferase</fullName>
    </submittedName>
</protein>
<evidence type="ECO:0000313" key="2">
    <source>
        <dbReference type="EMBL" id="MBB5535005.1"/>
    </source>
</evidence>
<proteinExistence type="predicted"/>
<keyword evidence="2" id="KW-0808">Transferase</keyword>
<dbReference type="Proteomes" id="UP000585507">
    <property type="component" value="Unassembled WGS sequence"/>
</dbReference>
<dbReference type="InterPro" id="IPR000182">
    <property type="entry name" value="GNAT_dom"/>
</dbReference>